<evidence type="ECO:0000256" key="1">
    <source>
        <dbReference type="SAM" id="Phobius"/>
    </source>
</evidence>
<sequence>MGAGGKTDPEQIRIADISKTYGCPLARAVRARLKEQGVRRGIRTVFSPEPSQSAIETVTAPDGKRRAYVGTISYMPAAFGGFCAAAVLRDLLK</sequence>
<name>A0A645I6X6_9ZZZZ</name>
<keyword evidence="1" id="KW-0812">Transmembrane</keyword>
<feature type="transmembrane region" description="Helical" evidence="1">
    <location>
        <begin position="67"/>
        <end position="88"/>
    </location>
</feature>
<dbReference type="GO" id="GO:0008641">
    <property type="term" value="F:ubiquitin-like modifier activating enzyme activity"/>
    <property type="evidence" value="ECO:0007669"/>
    <property type="project" value="InterPro"/>
</dbReference>
<keyword evidence="1" id="KW-0472">Membrane</keyword>
<reference evidence="2" key="1">
    <citation type="submission" date="2019-08" db="EMBL/GenBank/DDBJ databases">
        <authorList>
            <person name="Kucharzyk K."/>
            <person name="Murdoch R.W."/>
            <person name="Higgins S."/>
            <person name="Loffler F."/>
        </authorList>
    </citation>
    <scope>NUCLEOTIDE SEQUENCE</scope>
</reference>
<dbReference type="PANTHER" id="PTHR43267:SF1">
    <property type="entry name" value="TRNA THREONYLCARBAMOYLADENOSINE DEHYDRATASE"/>
    <property type="match status" value="1"/>
</dbReference>
<dbReference type="PANTHER" id="PTHR43267">
    <property type="entry name" value="TRNA THREONYLCARBAMOYLADENOSINE DEHYDRATASE"/>
    <property type="match status" value="1"/>
</dbReference>
<accession>A0A645I6X6</accession>
<dbReference type="AlphaFoldDB" id="A0A645I6X6"/>
<keyword evidence="1" id="KW-1133">Transmembrane helix</keyword>
<dbReference type="GO" id="GO:0061504">
    <property type="term" value="P:cyclic threonylcarbamoyladenosine biosynthetic process"/>
    <property type="evidence" value="ECO:0007669"/>
    <property type="project" value="TreeGrafter"/>
</dbReference>
<organism evidence="2">
    <name type="scientific">bioreactor metagenome</name>
    <dbReference type="NCBI Taxonomy" id="1076179"/>
    <lineage>
        <taxon>unclassified sequences</taxon>
        <taxon>metagenomes</taxon>
        <taxon>ecological metagenomes</taxon>
    </lineage>
</organism>
<evidence type="ECO:0008006" key="3">
    <source>
        <dbReference type="Google" id="ProtNLM"/>
    </source>
</evidence>
<dbReference type="InterPro" id="IPR035985">
    <property type="entry name" value="Ubiquitin-activating_enz"/>
</dbReference>
<comment type="caution">
    <text evidence="2">The sequence shown here is derived from an EMBL/GenBank/DDBJ whole genome shotgun (WGS) entry which is preliminary data.</text>
</comment>
<dbReference type="EMBL" id="VSSQ01107859">
    <property type="protein sequence ID" value="MPN46850.1"/>
    <property type="molecule type" value="Genomic_DNA"/>
</dbReference>
<gene>
    <name evidence="2" type="ORF">SDC9_194449</name>
</gene>
<dbReference type="SUPFAM" id="SSF69572">
    <property type="entry name" value="Activating enzymes of the ubiquitin-like proteins"/>
    <property type="match status" value="1"/>
</dbReference>
<evidence type="ECO:0000313" key="2">
    <source>
        <dbReference type="EMBL" id="MPN46850.1"/>
    </source>
</evidence>
<dbReference type="Gene3D" id="3.40.50.720">
    <property type="entry name" value="NAD(P)-binding Rossmann-like Domain"/>
    <property type="match status" value="1"/>
</dbReference>
<dbReference type="InterPro" id="IPR045886">
    <property type="entry name" value="ThiF/MoeB/HesA"/>
</dbReference>
<proteinExistence type="predicted"/>
<dbReference type="GO" id="GO:0061503">
    <property type="term" value="F:tRNA threonylcarbamoyladenosine dehydratase"/>
    <property type="evidence" value="ECO:0007669"/>
    <property type="project" value="TreeGrafter"/>
</dbReference>
<protein>
    <recommendedName>
        <fullName evidence="3">tRNA threonylcarbamoyladenosine dehydratase</fullName>
    </recommendedName>
</protein>